<organism evidence="2 3">
    <name type="scientific">Borrelia miyamotoi</name>
    <dbReference type="NCBI Taxonomy" id="47466"/>
    <lineage>
        <taxon>Bacteria</taxon>
        <taxon>Pseudomonadati</taxon>
        <taxon>Spirochaetota</taxon>
        <taxon>Spirochaetia</taxon>
        <taxon>Spirochaetales</taxon>
        <taxon>Borreliaceae</taxon>
        <taxon>Borrelia</taxon>
    </lineage>
</organism>
<evidence type="ECO:0000313" key="3">
    <source>
        <dbReference type="Proteomes" id="UP001164544"/>
    </source>
</evidence>
<reference evidence="2" key="1">
    <citation type="submission" date="2022-12" db="EMBL/GenBank/DDBJ databases">
        <title>B. miyamotoi WGS.</title>
        <authorList>
            <person name="Kuleshov K.V."/>
            <person name="Hoornstra D."/>
            <person name="Hovius J.W."/>
            <person name="Platonov A.E."/>
            <person name="Telford S.R. III."/>
        </authorList>
    </citation>
    <scope>NUCLEOTIDE SEQUENCE</scope>
    <source>
        <strain evidence="2">410</strain>
    </source>
</reference>
<gene>
    <name evidence="2" type="ORF">O5398_01285</name>
</gene>
<dbReference type="EMBL" id="CP114637">
    <property type="protein sequence ID" value="WAZ90783.1"/>
    <property type="molecule type" value="Genomic_DNA"/>
</dbReference>
<accession>A0AAQ3AGS2</accession>
<feature type="signal peptide" evidence="1">
    <location>
        <begin position="1"/>
        <end position="20"/>
    </location>
</feature>
<dbReference type="RefSeq" id="WP_020954965.1">
    <property type="nucleotide sequence ID" value="NZ_CP010308.1"/>
</dbReference>
<dbReference type="Proteomes" id="UP001164544">
    <property type="component" value="Chromosome"/>
</dbReference>
<keyword evidence="2" id="KW-0401">Integrin</keyword>
<protein>
    <submittedName>
        <fullName evidence="2">Integrin-binding adhesin P66 family protein</fullName>
    </submittedName>
</protein>
<dbReference type="GO" id="GO:0007229">
    <property type="term" value="P:integrin-mediated signaling pathway"/>
    <property type="evidence" value="ECO:0007669"/>
    <property type="project" value="UniProtKB-KW"/>
</dbReference>
<dbReference type="KEGG" id="bmiy:RJ61_02935"/>
<dbReference type="AlphaFoldDB" id="A0AAQ3AGS2"/>
<dbReference type="InterPro" id="IPR020967">
    <property type="entry name" value="Borrelia_attachment_p66"/>
</dbReference>
<evidence type="ECO:0000256" key="1">
    <source>
        <dbReference type="SAM" id="SignalP"/>
    </source>
</evidence>
<evidence type="ECO:0000313" key="2">
    <source>
        <dbReference type="EMBL" id="WAZ90783.1"/>
    </source>
</evidence>
<proteinExistence type="predicted"/>
<feature type="chain" id="PRO_5042917007" evidence="1">
    <location>
        <begin position="21"/>
        <end position="602"/>
    </location>
</feature>
<dbReference type="Pfam" id="PF11263">
    <property type="entry name" value="Attachment_P66"/>
    <property type="match status" value="1"/>
</dbReference>
<keyword evidence="1" id="KW-0732">Signal</keyword>
<name>A0AAQ3AGS2_9SPIR</name>
<sequence length="602" mass="67442">MHKVILYFLIITLSTAIVFAEDTDAMNNEIKANQWTHKITFENKSEFRFDIDELTPGLQNQSQIGIKFQAPEKNKEIGKDDPFSAYIKIENVGFKAQGTKDAIFKIDLGEIIANIKIYDFHLKMESMTNFDFNQESLFSFAPMTGIQSKYYGFPSKNRDIGQKIFSKSKIKRTGTLQIGYNLPPQIEFLIAIGAIGTGNRNHQKNNDDSDEEKKKKIETPYNETYKGIIYGTQLKWKPIQNVLEQNNPNVIVETPFELNFGLSGGIGNSTFNHSSSTYTVQNTAITNSDLVSPTLSNASIIASIGLVYKIGLTKINDKNTYLILKTGYDLGIDPFASDFSIFGHISKKANTDKNTKLLNPKSNNLNFNTNKTTNFAFSAGIGIGFAWNKDEGEKESWAIRGSDSYSKKIFGEQDKKSGVGIGISYGQNLYNTQSYNIPLLKRISEKSFKTLNAELSTYEDNKKGLIPGLGWIASMGIYDLLKEYPESDNIITALDTNFHNNNNSKANSFYKSTKFGGALYIDYAIPVESISKNAYITPYLGTHFLVGSPKNSTRSIYVKTGLELNNLIKLTKISLGWDSNNLLLQKDQKGSVFLQFKVNFSE</sequence>